<accession>A0A0D7ASW8</accession>
<evidence type="ECO:0000313" key="3">
    <source>
        <dbReference type="Proteomes" id="UP000054007"/>
    </source>
</evidence>
<feature type="compositionally biased region" description="Acidic residues" evidence="1">
    <location>
        <begin position="148"/>
        <end position="158"/>
    </location>
</feature>
<keyword evidence="3" id="KW-1185">Reference proteome</keyword>
<proteinExistence type="predicted"/>
<feature type="compositionally biased region" description="Polar residues" evidence="1">
    <location>
        <begin position="258"/>
        <end position="276"/>
    </location>
</feature>
<organism evidence="2 3">
    <name type="scientific">Cylindrobasidium torrendii FP15055 ss-10</name>
    <dbReference type="NCBI Taxonomy" id="1314674"/>
    <lineage>
        <taxon>Eukaryota</taxon>
        <taxon>Fungi</taxon>
        <taxon>Dikarya</taxon>
        <taxon>Basidiomycota</taxon>
        <taxon>Agaricomycotina</taxon>
        <taxon>Agaricomycetes</taxon>
        <taxon>Agaricomycetidae</taxon>
        <taxon>Agaricales</taxon>
        <taxon>Marasmiineae</taxon>
        <taxon>Physalacriaceae</taxon>
        <taxon>Cylindrobasidium</taxon>
    </lineage>
</organism>
<feature type="region of interest" description="Disordered" evidence="1">
    <location>
        <begin position="241"/>
        <end position="285"/>
    </location>
</feature>
<evidence type="ECO:0000313" key="2">
    <source>
        <dbReference type="EMBL" id="KIY61463.1"/>
    </source>
</evidence>
<dbReference type="OrthoDB" id="3151137at2759"/>
<reference evidence="2 3" key="1">
    <citation type="journal article" date="2015" name="Fungal Genet. Biol.">
        <title>Evolution of novel wood decay mechanisms in Agaricales revealed by the genome sequences of Fistulina hepatica and Cylindrobasidium torrendii.</title>
        <authorList>
            <person name="Floudas D."/>
            <person name="Held B.W."/>
            <person name="Riley R."/>
            <person name="Nagy L.G."/>
            <person name="Koehler G."/>
            <person name="Ransdell A.S."/>
            <person name="Younus H."/>
            <person name="Chow J."/>
            <person name="Chiniquy J."/>
            <person name="Lipzen A."/>
            <person name="Tritt A."/>
            <person name="Sun H."/>
            <person name="Haridas S."/>
            <person name="LaButti K."/>
            <person name="Ohm R.A."/>
            <person name="Kues U."/>
            <person name="Blanchette R.A."/>
            <person name="Grigoriev I.V."/>
            <person name="Minto R.E."/>
            <person name="Hibbett D.S."/>
        </authorList>
    </citation>
    <scope>NUCLEOTIDE SEQUENCE [LARGE SCALE GENOMIC DNA]</scope>
    <source>
        <strain evidence="2 3">FP15055 ss-10</strain>
    </source>
</reference>
<evidence type="ECO:0000256" key="1">
    <source>
        <dbReference type="SAM" id="MobiDB-lite"/>
    </source>
</evidence>
<dbReference type="AlphaFoldDB" id="A0A0D7ASW8"/>
<sequence length="1173" mass="131555">MSGKALCFDSTVLNNLYPAELTFFAARDDPMSLLTLDGCRCERQHQNATATHILDNLKKCYGARSYQKTEVLETFPLPQASSAPDPGLASESNSSHPDHIGEPMQEEPMQEEPAQEWPVQEEPMQEWPVQEWPVQEEPMQEWPVQEGPAEEPEPMQETESEKLPEVACKPFSMNPYPRINIEAPKTPNNNGLSPRSFDAMDVDSVAHGASPSGSREVFQAVVGDATDLSGEQESRRVGGMVLRSRPDNGPVYAATGEYDTSSDMTDSKGTGDNLTHGNDGGATDDEDLAISGETDGEDMAISGETDNSTTDKFGNDNGTGKAVMDTELCTQIALEYDEGLDGFFCTRSRRGKPRTPCGRLFFTVEIAATHIQKHHGHKLKQSQRRRLTILFGGLKPHHKLKQPSDLIRAYKRLPILEGWKCPQCTFGADTEKAVHKHLSTTHKLSNSAKKRTLSPAFFQTIHRISFCVHPQHSKDIEKKEAARVAEALREMDEECDLIRESQFQGKSVDSSQSVARNYLWIEYTAGKDPELLGEQLGGGSLIPSEEDVETMDDEMDDDEDDVDEGQIVLSRPEARRLRNLVTKYLIDSQTCIGNLPEEMQRVLSKGGDSRLLSSFQEESTARTYAGLVYQLIRYCHWKPPDGKWTASYLKPSLTNGVATSLRAVLDAVKQEDAESIVFEKFDQLFRTLWQQYWPPSTSTTFPDPTLSFLALKHLKDDGTFAVDRVGNNTHYLLYFMRASFIRRYSPQGQLDIAEFTANSHWITHLGEFSPSCTSTYATVYGMRTLAGQTFRKRLAVPNVNTDSLANDGVLLYKDNRSFDLAAFKNMICDLEQRIMAAWVNLLHGLYVEVDFTSHSGVCDVLTDTTNQYSFIYDHRNQHLREPGHQLLDYLIQLPGWTIDRLPVPEVWETNFLQPLAAIEQDLALHAQYGSGSPWRGTELVSLLFGNTPARGRNIRFMDPYLVSTSEYSKTSSIMHKDQFIPKALPAFTSRMLLQVHAIARPIVIWYLSKHKSTHRFMNEPITNLYNTMAFMDYMKPLASAKVSASMQLLAQPYLGWPMDLSSYRHIQTALHQELCTKTSAHTQSALRAALNAAKGKVKENQLFSRSDEELGGSEEVIMAYIEVSKSWQEVLGLQESGRDGVECIDAGSDGGYDSDWNDMPDQLRCARLKKGAN</sequence>
<dbReference type="Proteomes" id="UP000054007">
    <property type="component" value="Unassembled WGS sequence"/>
</dbReference>
<feature type="region of interest" description="Disordered" evidence="1">
    <location>
        <begin position="77"/>
        <end position="163"/>
    </location>
</feature>
<dbReference type="EMBL" id="KN880938">
    <property type="protein sequence ID" value="KIY61463.1"/>
    <property type="molecule type" value="Genomic_DNA"/>
</dbReference>
<gene>
    <name evidence="2" type="ORF">CYLTODRAFT_459844</name>
</gene>
<name>A0A0D7ASW8_9AGAR</name>
<feature type="compositionally biased region" description="Acidic residues" evidence="1">
    <location>
        <begin position="104"/>
        <end position="114"/>
    </location>
</feature>
<protein>
    <submittedName>
        <fullName evidence="2">Uncharacterized protein</fullName>
    </submittedName>
</protein>